<dbReference type="PROSITE" id="PS51257">
    <property type="entry name" value="PROKAR_LIPOPROTEIN"/>
    <property type="match status" value="1"/>
</dbReference>
<evidence type="ECO:0000313" key="2">
    <source>
        <dbReference type="EMBL" id="VAX28802.1"/>
    </source>
</evidence>
<dbReference type="Pfam" id="PF00144">
    <property type="entry name" value="Beta-lactamase"/>
    <property type="match status" value="1"/>
</dbReference>
<dbReference type="InterPro" id="IPR050491">
    <property type="entry name" value="AmpC-like"/>
</dbReference>
<reference evidence="2" key="1">
    <citation type="submission" date="2018-06" db="EMBL/GenBank/DDBJ databases">
        <authorList>
            <person name="Zhirakovskaya E."/>
        </authorList>
    </citation>
    <scope>NUCLEOTIDE SEQUENCE</scope>
</reference>
<dbReference type="EMBL" id="UOGD01000429">
    <property type="protein sequence ID" value="VAX28802.1"/>
    <property type="molecule type" value="Genomic_DNA"/>
</dbReference>
<dbReference type="Gene3D" id="3.40.710.10">
    <property type="entry name" value="DD-peptidase/beta-lactamase superfamily"/>
    <property type="match status" value="1"/>
</dbReference>
<dbReference type="PANTHER" id="PTHR46825:SF9">
    <property type="entry name" value="BETA-LACTAMASE-RELATED DOMAIN-CONTAINING PROTEIN"/>
    <property type="match status" value="1"/>
</dbReference>
<accession>A0A3B1CKK6</accession>
<protein>
    <submittedName>
        <fullName evidence="2">Beta-lactamase class C-like and penicillin binding proteins (PBPs) superfamily</fullName>
    </submittedName>
</protein>
<name>A0A3B1CKK6_9ZZZZ</name>
<dbReference type="SUPFAM" id="SSF56601">
    <property type="entry name" value="beta-lactamase/transpeptidase-like"/>
    <property type="match status" value="1"/>
</dbReference>
<dbReference type="InterPro" id="IPR012338">
    <property type="entry name" value="Beta-lactam/transpept-like"/>
</dbReference>
<feature type="domain" description="Beta-lactamase-related" evidence="1">
    <location>
        <begin position="27"/>
        <end position="336"/>
    </location>
</feature>
<gene>
    <name evidence="2" type="ORF">MNBD_IGNAVI01-2930</name>
</gene>
<sequence>MRKAILFLITVLLAVGCNEQTDVNKKIDNIFAEFNDTTPGASVAVVKDHQVIYQRGFGLANLETKIKIEPKTNFRLASITKQFTALSIMMLENEGKLSFDDTLQKFFPDFPDYASKITIKNILQHTSGLLAYEEHMPDTLTVQLKDMDVVDILMKQDSTYFPPGTEHRYSNSGYAVLAMIIEKISGKSFAQFLHDRIFAPLKMDNTVAYEKGISTVKNRAYGYTKTDSGFVDSDQSLTSAVLGDGGIYSSTIDLIKWDRAIDDATLLKREKLNKAFEKAVLPNGDIVDYGFGWRLDPYRGSERHYHTGGTSGFSNIYMKLPKFNLTVIVLINIKDYDAKGYAEKIADLFIQ</sequence>
<dbReference type="AlphaFoldDB" id="A0A3B1CKK6"/>
<organism evidence="2">
    <name type="scientific">hydrothermal vent metagenome</name>
    <dbReference type="NCBI Taxonomy" id="652676"/>
    <lineage>
        <taxon>unclassified sequences</taxon>
        <taxon>metagenomes</taxon>
        <taxon>ecological metagenomes</taxon>
    </lineage>
</organism>
<proteinExistence type="predicted"/>
<dbReference type="PANTHER" id="PTHR46825">
    <property type="entry name" value="D-ALANYL-D-ALANINE-CARBOXYPEPTIDASE/ENDOPEPTIDASE AMPH"/>
    <property type="match status" value="1"/>
</dbReference>
<dbReference type="InterPro" id="IPR001466">
    <property type="entry name" value="Beta-lactam-related"/>
</dbReference>
<evidence type="ECO:0000259" key="1">
    <source>
        <dbReference type="Pfam" id="PF00144"/>
    </source>
</evidence>